<dbReference type="Proteomes" id="UP000324897">
    <property type="component" value="Chromosome 7"/>
</dbReference>
<dbReference type="InterPro" id="IPR052088">
    <property type="entry name" value="E3_ubiquitin-ligase_SINA"/>
</dbReference>
<keyword evidence="6" id="KW-1185">Reference proteome</keyword>
<reference evidence="5 6" key="1">
    <citation type="journal article" date="2019" name="Sci. Rep.">
        <title>A high-quality genome of Eragrostis curvula grass provides insights into Poaceae evolution and supports new strategies to enhance forage quality.</title>
        <authorList>
            <person name="Carballo J."/>
            <person name="Santos B.A.C.M."/>
            <person name="Zappacosta D."/>
            <person name="Garbus I."/>
            <person name="Selva J.P."/>
            <person name="Gallo C.A."/>
            <person name="Diaz A."/>
            <person name="Albertini E."/>
            <person name="Caccamo M."/>
            <person name="Echenique V."/>
        </authorList>
    </citation>
    <scope>NUCLEOTIDE SEQUENCE [LARGE SCALE GENOMIC DNA]</scope>
    <source>
        <strain evidence="6">cv. Victoria</strain>
        <tissue evidence="5">Leaf</tissue>
    </source>
</reference>
<dbReference type="GO" id="GO:0061630">
    <property type="term" value="F:ubiquitin protein ligase activity"/>
    <property type="evidence" value="ECO:0007669"/>
    <property type="project" value="TreeGrafter"/>
</dbReference>
<evidence type="ECO:0000256" key="2">
    <source>
        <dbReference type="ARBA" id="ARBA00022771"/>
    </source>
</evidence>
<dbReference type="Pfam" id="PF21362">
    <property type="entry name" value="Sina_RING"/>
    <property type="match status" value="1"/>
</dbReference>
<dbReference type="AlphaFoldDB" id="A0A5J9U378"/>
<name>A0A5J9U378_9POAL</name>
<keyword evidence="1" id="KW-0479">Metal-binding</keyword>
<dbReference type="CDD" id="cd16571">
    <property type="entry name" value="RING-HC_SIAHs"/>
    <property type="match status" value="1"/>
</dbReference>
<evidence type="ECO:0000259" key="4">
    <source>
        <dbReference type="Pfam" id="PF21362"/>
    </source>
</evidence>
<dbReference type="PANTHER" id="PTHR10315:SF83">
    <property type="entry name" value="RING-TYPE E3 UBIQUITIN TRANSFERASE"/>
    <property type="match status" value="1"/>
</dbReference>
<dbReference type="GO" id="GO:0008270">
    <property type="term" value="F:zinc ion binding"/>
    <property type="evidence" value="ECO:0007669"/>
    <property type="project" value="UniProtKB-KW"/>
</dbReference>
<evidence type="ECO:0000256" key="3">
    <source>
        <dbReference type="ARBA" id="ARBA00022833"/>
    </source>
</evidence>
<keyword evidence="3" id="KW-0862">Zinc</keyword>
<proteinExistence type="predicted"/>
<comment type="caution">
    <text evidence="5">The sequence shown here is derived from an EMBL/GenBank/DDBJ whole genome shotgun (WGS) entry which is preliminary data.</text>
</comment>
<protein>
    <recommendedName>
        <fullName evidence="4">E3 ubiquitin-protein ligase Sina-like RING finger domain-containing protein</fullName>
    </recommendedName>
</protein>
<feature type="non-terminal residue" evidence="5">
    <location>
        <position position="1"/>
    </location>
</feature>
<gene>
    <name evidence="5" type="ORF">EJB05_33717</name>
</gene>
<evidence type="ECO:0000313" key="5">
    <source>
        <dbReference type="EMBL" id="TVU17668.1"/>
    </source>
</evidence>
<dbReference type="PANTHER" id="PTHR10315">
    <property type="entry name" value="E3 UBIQUITIN PROTEIN LIGASE SIAH"/>
    <property type="match status" value="1"/>
</dbReference>
<dbReference type="OrthoDB" id="941555at2759"/>
<dbReference type="Gramene" id="TVU17668">
    <property type="protein sequence ID" value="TVU17668"/>
    <property type="gene ID" value="EJB05_33717"/>
</dbReference>
<dbReference type="EMBL" id="RWGY01000029">
    <property type="protein sequence ID" value="TVU17668.1"/>
    <property type="molecule type" value="Genomic_DNA"/>
</dbReference>
<dbReference type="SUPFAM" id="SSF49599">
    <property type="entry name" value="TRAF domain-like"/>
    <property type="match status" value="1"/>
</dbReference>
<organism evidence="5 6">
    <name type="scientific">Eragrostis curvula</name>
    <name type="common">weeping love grass</name>
    <dbReference type="NCBI Taxonomy" id="38414"/>
    <lineage>
        <taxon>Eukaryota</taxon>
        <taxon>Viridiplantae</taxon>
        <taxon>Streptophyta</taxon>
        <taxon>Embryophyta</taxon>
        <taxon>Tracheophyta</taxon>
        <taxon>Spermatophyta</taxon>
        <taxon>Magnoliopsida</taxon>
        <taxon>Liliopsida</taxon>
        <taxon>Poales</taxon>
        <taxon>Poaceae</taxon>
        <taxon>PACMAD clade</taxon>
        <taxon>Chloridoideae</taxon>
        <taxon>Eragrostideae</taxon>
        <taxon>Eragrostidinae</taxon>
        <taxon>Eragrostis</taxon>
    </lineage>
</organism>
<evidence type="ECO:0000313" key="6">
    <source>
        <dbReference type="Proteomes" id="UP000324897"/>
    </source>
</evidence>
<keyword evidence="2" id="KW-0863">Zinc-finger</keyword>
<sequence length="260" mass="28421">MSSTLANVTVDDADALDCGVCFLPLKLPIFQCKVGHMVCSPCRDKLEATGKCHVCGIAAHGGVRACPLPARRPRLRRHAGVPRPRRPRRRVRARAVPCRCPDDACRFAASTAAHGWPCATKTSVGDIVGFTVELQDGFNFVRATAGGGAKKTQSSYLFLLNMVTEDAGCAVSVLCIHPHAMTDMKFELEYSRYVDVRRRDGNQLVNHYQKSEFRVVCTDLSDGLPDPSDGFRFVVPWSVLGDDEDDTIQVTASAYTVISC</sequence>
<dbReference type="InterPro" id="IPR049548">
    <property type="entry name" value="Sina-like_RING"/>
</dbReference>
<dbReference type="GO" id="GO:0005737">
    <property type="term" value="C:cytoplasm"/>
    <property type="evidence" value="ECO:0007669"/>
    <property type="project" value="TreeGrafter"/>
</dbReference>
<feature type="domain" description="E3 ubiquitin-protein ligase Sina-like RING finger" evidence="4">
    <location>
        <begin position="18"/>
        <end position="55"/>
    </location>
</feature>
<accession>A0A5J9U378</accession>
<evidence type="ECO:0000256" key="1">
    <source>
        <dbReference type="ARBA" id="ARBA00022723"/>
    </source>
</evidence>